<protein>
    <submittedName>
        <fullName evidence="1">Uncharacterized protein</fullName>
    </submittedName>
</protein>
<keyword evidence="2" id="KW-1185">Reference proteome</keyword>
<reference evidence="1" key="1">
    <citation type="submission" date="2021-12" db="EMBL/GenBank/DDBJ databases">
        <authorList>
            <person name="King R."/>
        </authorList>
    </citation>
    <scope>NUCLEOTIDE SEQUENCE</scope>
</reference>
<proteinExistence type="predicted"/>
<evidence type="ECO:0000313" key="1">
    <source>
        <dbReference type="EMBL" id="CAD0200722.1"/>
    </source>
</evidence>
<dbReference type="Proteomes" id="UP001154114">
    <property type="component" value="Chromosome 13"/>
</dbReference>
<dbReference type="EMBL" id="LR824016">
    <property type="protein sequence ID" value="CAD0200722.1"/>
    <property type="molecule type" value="Genomic_DNA"/>
</dbReference>
<sequence>MEPPVIYLLTLQQLLQFQFRQPPAIFRPKLRLLLALTSPLQLKDPCLFLFRYTHFHREKNDLAVTVKYLYIIIGNQSHITASSFSTFHLTQSMVNQDQRVYRYFFNIIITDVKKRRRSKSFSALSLFCLLIFQRIERRTVEGINCSSKSSLFGLCDVTFSQRHVLF</sequence>
<accession>A0A9N8L2J1</accession>
<evidence type="ECO:0000313" key="2">
    <source>
        <dbReference type="Proteomes" id="UP001154114"/>
    </source>
</evidence>
<organism evidence="1 2">
    <name type="scientific">Chrysodeixis includens</name>
    <name type="common">Soybean looper</name>
    <name type="synonym">Pseudoplusia includens</name>
    <dbReference type="NCBI Taxonomy" id="689277"/>
    <lineage>
        <taxon>Eukaryota</taxon>
        <taxon>Metazoa</taxon>
        <taxon>Ecdysozoa</taxon>
        <taxon>Arthropoda</taxon>
        <taxon>Hexapoda</taxon>
        <taxon>Insecta</taxon>
        <taxon>Pterygota</taxon>
        <taxon>Neoptera</taxon>
        <taxon>Endopterygota</taxon>
        <taxon>Lepidoptera</taxon>
        <taxon>Glossata</taxon>
        <taxon>Ditrysia</taxon>
        <taxon>Noctuoidea</taxon>
        <taxon>Noctuidae</taxon>
        <taxon>Plusiinae</taxon>
        <taxon>Chrysodeixis</taxon>
    </lineage>
</organism>
<name>A0A9N8L2J1_CHRIL</name>
<gene>
    <name evidence="1" type="ORF">CINC_LOCUS2405</name>
</gene>
<dbReference type="AlphaFoldDB" id="A0A9N8L2J1"/>